<dbReference type="EMBL" id="JAAGOX010000011">
    <property type="protein sequence ID" value="NDW44854.1"/>
    <property type="molecule type" value="Genomic_DNA"/>
</dbReference>
<protein>
    <submittedName>
        <fullName evidence="1">Uncharacterized protein</fullName>
    </submittedName>
</protein>
<organism evidence="1">
    <name type="scientific">Ruegeria sp. PrR005</name>
    <dbReference type="NCBI Taxonomy" id="2706882"/>
    <lineage>
        <taxon>Bacteria</taxon>
        <taxon>Pseudomonadati</taxon>
        <taxon>Pseudomonadota</taxon>
        <taxon>Alphaproteobacteria</taxon>
        <taxon>Rhodobacterales</taxon>
        <taxon>Roseobacteraceae</taxon>
        <taxon>Ruegeria</taxon>
    </lineage>
</organism>
<reference evidence="1" key="1">
    <citation type="submission" date="2020-02" db="EMBL/GenBank/DDBJ databases">
        <title>Delineation of the pyrene-degrading pathway in Roseobacter clade bacteria by genomic analysis.</title>
        <authorList>
            <person name="Zhou H."/>
            <person name="Wang H."/>
        </authorList>
    </citation>
    <scope>NUCLEOTIDE SEQUENCE</scope>
    <source>
        <strain evidence="1">PrR005</strain>
    </source>
</reference>
<proteinExistence type="predicted"/>
<sequence>MDFVAGSHKNPILRIPIPIPKTTFRRIGMAIRYLTPNARQLVAERDHAMPARGSGTSGNFILVEAPARLFVSEALALYERIRSDQAKALAQGASSAVPLYQTAG</sequence>
<dbReference type="RefSeq" id="WP_164128816.1">
    <property type="nucleotide sequence ID" value="NZ_JAAGOX010000011.1"/>
</dbReference>
<accession>A0A6B2NR89</accession>
<evidence type="ECO:0000313" key="1">
    <source>
        <dbReference type="EMBL" id="NDW44854.1"/>
    </source>
</evidence>
<name>A0A6B2NR89_9RHOB</name>
<comment type="caution">
    <text evidence="1">The sequence shown here is derived from an EMBL/GenBank/DDBJ whole genome shotgun (WGS) entry which is preliminary data.</text>
</comment>
<dbReference type="AlphaFoldDB" id="A0A6B2NR89"/>
<gene>
    <name evidence="1" type="ORF">G0P99_07785</name>
</gene>